<evidence type="ECO:0000256" key="2">
    <source>
        <dbReference type="ARBA" id="ARBA00022723"/>
    </source>
</evidence>
<organism evidence="9">
    <name type="scientific">hydrothermal vent metagenome</name>
    <dbReference type="NCBI Taxonomy" id="652676"/>
    <lineage>
        <taxon>unclassified sequences</taxon>
        <taxon>metagenomes</taxon>
        <taxon>ecological metagenomes</taxon>
    </lineage>
</organism>
<accession>A0A3B0V6T1</accession>
<keyword evidence="3" id="KW-0255">Endonuclease</keyword>
<keyword evidence="4" id="KW-0378">Hydrolase</keyword>
<dbReference type="InterPro" id="IPR042206">
    <property type="entry name" value="CRISPR-assoc_Cas1_C"/>
</dbReference>
<dbReference type="CDD" id="cd09634">
    <property type="entry name" value="Cas1_I-II-III"/>
    <property type="match status" value="1"/>
</dbReference>
<keyword evidence="8" id="KW-0464">Manganese</keyword>
<proteinExistence type="inferred from homology"/>
<dbReference type="PANTHER" id="PTHR34353">
    <property type="entry name" value="CRISPR-ASSOCIATED ENDONUCLEASE CAS1 1"/>
    <property type="match status" value="1"/>
</dbReference>
<dbReference type="AlphaFoldDB" id="A0A3B0V6T1"/>
<dbReference type="EMBL" id="UOET01000146">
    <property type="protein sequence ID" value="VAW27684.1"/>
    <property type="molecule type" value="Genomic_DNA"/>
</dbReference>
<protein>
    <submittedName>
        <fullName evidence="9">CRISPR-associated protein Cas1</fullName>
    </submittedName>
</protein>
<dbReference type="GO" id="GO:0004519">
    <property type="term" value="F:endonuclease activity"/>
    <property type="evidence" value="ECO:0007669"/>
    <property type="project" value="UniProtKB-KW"/>
</dbReference>
<dbReference type="InterPro" id="IPR042211">
    <property type="entry name" value="CRISPR-assoc_Cas1_N"/>
</dbReference>
<evidence type="ECO:0000256" key="3">
    <source>
        <dbReference type="ARBA" id="ARBA00022759"/>
    </source>
</evidence>
<dbReference type="GO" id="GO:0046872">
    <property type="term" value="F:metal ion binding"/>
    <property type="evidence" value="ECO:0007669"/>
    <property type="project" value="UniProtKB-KW"/>
</dbReference>
<dbReference type="GO" id="GO:0003677">
    <property type="term" value="F:DNA binding"/>
    <property type="evidence" value="ECO:0007669"/>
    <property type="project" value="UniProtKB-KW"/>
</dbReference>
<reference evidence="9" key="1">
    <citation type="submission" date="2018-06" db="EMBL/GenBank/DDBJ databases">
        <authorList>
            <person name="Zhirakovskaya E."/>
        </authorList>
    </citation>
    <scope>NUCLEOTIDE SEQUENCE</scope>
</reference>
<keyword evidence="5" id="KW-0460">Magnesium</keyword>
<keyword evidence="6" id="KW-0051">Antiviral defense</keyword>
<evidence type="ECO:0000256" key="6">
    <source>
        <dbReference type="ARBA" id="ARBA00023118"/>
    </source>
</evidence>
<keyword evidence="2" id="KW-0479">Metal-binding</keyword>
<keyword evidence="7" id="KW-0238">DNA-binding</keyword>
<keyword evidence="1" id="KW-0540">Nuclease</keyword>
<dbReference type="GO" id="GO:0043571">
    <property type="term" value="P:maintenance of CRISPR repeat elements"/>
    <property type="evidence" value="ECO:0007669"/>
    <property type="project" value="InterPro"/>
</dbReference>
<evidence type="ECO:0000313" key="9">
    <source>
        <dbReference type="EMBL" id="VAW27684.1"/>
    </source>
</evidence>
<sequence length="330" mass="38326">MQLVINTYGTYVHIKDELFEVRVKKDGIEKKHHFAAQKVTSILLSKGSAISTDAIILALKNNIDIVVFEYDGTPMGRFWHSRPGSTSRIRKTQLEASMDQRAVFWIKSWLSEKVTNQLELLKRLKKNRSARAGYIQEQVDKIENMRKKIDEINAGKIEEIEASLRGYEGTAGRIYFQTVSSLLDKRYQFDGRSFRPAKDPFNAFLNYAYGILYSRVEKTLIVAGIDPYLGFMHRDDYNTKSMVFDFIEPYRTIADEVIFKLFSAKKVNDKHCDKIAQGYSLNAEGKNLLVQHFFKFFDEDKFRYKNRNQTRGNALQLAAHNFANQLIKKR</sequence>
<dbReference type="GO" id="GO:0016787">
    <property type="term" value="F:hydrolase activity"/>
    <property type="evidence" value="ECO:0007669"/>
    <property type="project" value="UniProtKB-KW"/>
</dbReference>
<name>A0A3B0V6T1_9ZZZZ</name>
<dbReference type="InterPro" id="IPR002729">
    <property type="entry name" value="CRISPR-assoc_Cas1"/>
</dbReference>
<dbReference type="Gene3D" id="1.20.120.920">
    <property type="entry name" value="CRISPR-associated endonuclease Cas1, C-terminal domain"/>
    <property type="match status" value="1"/>
</dbReference>
<evidence type="ECO:0000256" key="5">
    <source>
        <dbReference type="ARBA" id="ARBA00022842"/>
    </source>
</evidence>
<dbReference type="GO" id="GO:0051607">
    <property type="term" value="P:defense response to virus"/>
    <property type="evidence" value="ECO:0007669"/>
    <property type="project" value="UniProtKB-KW"/>
</dbReference>
<evidence type="ECO:0000256" key="4">
    <source>
        <dbReference type="ARBA" id="ARBA00022801"/>
    </source>
</evidence>
<dbReference type="Gene3D" id="3.100.10.20">
    <property type="entry name" value="CRISPR-associated endonuclease Cas1, N-terminal domain"/>
    <property type="match status" value="1"/>
</dbReference>
<dbReference type="InterPro" id="IPR050646">
    <property type="entry name" value="Cas1"/>
</dbReference>
<evidence type="ECO:0000256" key="7">
    <source>
        <dbReference type="ARBA" id="ARBA00023125"/>
    </source>
</evidence>
<dbReference type="Pfam" id="PF01867">
    <property type="entry name" value="Cas_Cas1"/>
    <property type="match status" value="1"/>
</dbReference>
<dbReference type="PANTHER" id="PTHR34353:SF2">
    <property type="entry name" value="CRISPR-ASSOCIATED ENDONUCLEASE CAS1 1"/>
    <property type="match status" value="1"/>
</dbReference>
<gene>
    <name evidence="9" type="ORF">MNBD_BACTEROID07-814</name>
</gene>
<dbReference type="HAMAP" id="MF_01470">
    <property type="entry name" value="Cas1"/>
    <property type="match status" value="1"/>
</dbReference>
<dbReference type="NCBIfam" id="TIGR00287">
    <property type="entry name" value="cas1"/>
    <property type="match status" value="1"/>
</dbReference>
<evidence type="ECO:0000256" key="8">
    <source>
        <dbReference type="ARBA" id="ARBA00023211"/>
    </source>
</evidence>
<evidence type="ECO:0000256" key="1">
    <source>
        <dbReference type="ARBA" id="ARBA00022722"/>
    </source>
</evidence>